<protein>
    <recommendedName>
        <fullName evidence="12">Sulfotransferase domain-containing protein</fullName>
    </recommendedName>
</protein>
<evidence type="ECO:0000256" key="8">
    <source>
        <dbReference type="ARBA" id="ARBA00023180"/>
    </source>
</evidence>
<evidence type="ECO:0000256" key="7">
    <source>
        <dbReference type="ARBA" id="ARBA00023136"/>
    </source>
</evidence>
<comment type="caution">
    <text evidence="10">The sequence shown here is derived from an EMBL/GenBank/DDBJ whole genome shotgun (WGS) entry which is preliminary data.</text>
</comment>
<evidence type="ECO:0000256" key="2">
    <source>
        <dbReference type="ARBA" id="ARBA00006339"/>
    </source>
</evidence>
<reference evidence="10 11" key="1">
    <citation type="journal article" date="2021" name="Sci. Rep.">
        <title>The genome of the diatom Chaetoceros tenuissimus carries an ancient integrated fragment of an extant virus.</title>
        <authorList>
            <person name="Hongo Y."/>
            <person name="Kimura K."/>
            <person name="Takaki Y."/>
            <person name="Yoshida Y."/>
            <person name="Baba S."/>
            <person name="Kobayashi G."/>
            <person name="Nagasaki K."/>
            <person name="Hano T."/>
            <person name="Tomaru Y."/>
        </authorList>
    </citation>
    <scope>NUCLEOTIDE SEQUENCE [LARGE SCALE GENOMIC DNA]</scope>
    <source>
        <strain evidence="10 11">NIES-3715</strain>
    </source>
</reference>
<name>A0AAD3CPS6_9STRA</name>
<dbReference type="PANTHER" id="PTHR12137:SF54">
    <property type="entry name" value="CARBOHYDRATE SULFOTRANSFERASE"/>
    <property type="match status" value="1"/>
</dbReference>
<feature type="chain" id="PRO_5042292848" description="Sulfotransferase domain-containing protein" evidence="9">
    <location>
        <begin position="26"/>
        <end position="323"/>
    </location>
</feature>
<keyword evidence="7" id="KW-0472">Membrane</keyword>
<dbReference type="GO" id="GO:0000139">
    <property type="term" value="C:Golgi membrane"/>
    <property type="evidence" value="ECO:0007669"/>
    <property type="project" value="UniProtKB-SubCell"/>
</dbReference>
<comment type="subcellular location">
    <subcellularLocation>
        <location evidence="1">Golgi apparatus membrane</location>
        <topology evidence="1">Single-pass type II membrane protein</topology>
    </subcellularLocation>
</comment>
<comment type="similarity">
    <text evidence="2">Belongs to the sulfotransferase 2 family.</text>
</comment>
<proteinExistence type="inferred from homology"/>
<sequence>MKTAIYLLLLSTLACIIYRARVARGVDSSTQVQQIIQNTIEKKRKLPNEPKLLPTDLIYNSNRNTVPIVNVEYKIIFFQVAKTATTQFTRLFMRLADKPQWNDDSFDVHSRENNNLTYLDDFSLDEAEQMMLDDEWEKVIFVRHPKPRILSAFLDKAVHHSKHFEKSTCQVYASNKEGGNLKECIRLHENFEFFLKKITTSLNQNVHWRSITSRIDEKWWPKISFVGNMEHLSRDAENLLKSRKNSNGVTAYAKTGKTGLTEKSEQHKTDSNKKLARYYTPELERFIEERYADDLKSQYFSFEKLVIFRDETNSNKGIFSGLE</sequence>
<dbReference type="Proteomes" id="UP001054902">
    <property type="component" value="Unassembled WGS sequence"/>
</dbReference>
<dbReference type="GO" id="GO:0008146">
    <property type="term" value="F:sulfotransferase activity"/>
    <property type="evidence" value="ECO:0007669"/>
    <property type="project" value="InterPro"/>
</dbReference>
<feature type="signal peptide" evidence="9">
    <location>
        <begin position="1"/>
        <end position="25"/>
    </location>
</feature>
<evidence type="ECO:0008006" key="12">
    <source>
        <dbReference type="Google" id="ProtNLM"/>
    </source>
</evidence>
<gene>
    <name evidence="10" type="ORF">CTEN210_05337</name>
</gene>
<evidence type="ECO:0000256" key="4">
    <source>
        <dbReference type="ARBA" id="ARBA00022692"/>
    </source>
</evidence>
<keyword evidence="3" id="KW-0808">Transferase</keyword>
<evidence type="ECO:0000256" key="6">
    <source>
        <dbReference type="ARBA" id="ARBA00023034"/>
    </source>
</evidence>
<keyword evidence="8" id="KW-0325">Glycoprotein</keyword>
<organism evidence="10 11">
    <name type="scientific">Chaetoceros tenuissimus</name>
    <dbReference type="NCBI Taxonomy" id="426638"/>
    <lineage>
        <taxon>Eukaryota</taxon>
        <taxon>Sar</taxon>
        <taxon>Stramenopiles</taxon>
        <taxon>Ochrophyta</taxon>
        <taxon>Bacillariophyta</taxon>
        <taxon>Coscinodiscophyceae</taxon>
        <taxon>Chaetocerotophycidae</taxon>
        <taxon>Chaetocerotales</taxon>
        <taxon>Chaetocerotaceae</taxon>
        <taxon>Chaetoceros</taxon>
    </lineage>
</organism>
<keyword evidence="11" id="KW-1185">Reference proteome</keyword>
<dbReference type="GO" id="GO:0016051">
    <property type="term" value="P:carbohydrate biosynthetic process"/>
    <property type="evidence" value="ECO:0007669"/>
    <property type="project" value="InterPro"/>
</dbReference>
<dbReference type="Pfam" id="PF03567">
    <property type="entry name" value="Sulfotransfer_2"/>
    <property type="match status" value="1"/>
</dbReference>
<dbReference type="PANTHER" id="PTHR12137">
    <property type="entry name" value="CARBOHYDRATE SULFOTRANSFERASE"/>
    <property type="match status" value="1"/>
</dbReference>
<evidence type="ECO:0000256" key="3">
    <source>
        <dbReference type="ARBA" id="ARBA00022679"/>
    </source>
</evidence>
<evidence type="ECO:0000256" key="5">
    <source>
        <dbReference type="ARBA" id="ARBA00022989"/>
    </source>
</evidence>
<dbReference type="EMBL" id="BLLK01000029">
    <property type="protein sequence ID" value="GFH48861.1"/>
    <property type="molecule type" value="Genomic_DNA"/>
</dbReference>
<keyword evidence="9" id="KW-0732">Signal</keyword>
<keyword evidence="5" id="KW-1133">Transmembrane helix</keyword>
<dbReference type="PROSITE" id="PS51257">
    <property type="entry name" value="PROKAR_LIPOPROTEIN"/>
    <property type="match status" value="1"/>
</dbReference>
<accession>A0AAD3CPS6</accession>
<evidence type="ECO:0000256" key="9">
    <source>
        <dbReference type="SAM" id="SignalP"/>
    </source>
</evidence>
<dbReference type="InterPro" id="IPR005331">
    <property type="entry name" value="Sulfotransferase"/>
</dbReference>
<evidence type="ECO:0000256" key="1">
    <source>
        <dbReference type="ARBA" id="ARBA00004323"/>
    </source>
</evidence>
<evidence type="ECO:0000313" key="11">
    <source>
        <dbReference type="Proteomes" id="UP001054902"/>
    </source>
</evidence>
<dbReference type="InterPro" id="IPR018011">
    <property type="entry name" value="Carb_sulfotrans_8-10"/>
</dbReference>
<keyword evidence="6" id="KW-0333">Golgi apparatus</keyword>
<dbReference type="AlphaFoldDB" id="A0AAD3CPS6"/>
<keyword evidence="4" id="KW-0812">Transmembrane</keyword>
<evidence type="ECO:0000313" key="10">
    <source>
        <dbReference type="EMBL" id="GFH48861.1"/>
    </source>
</evidence>